<dbReference type="EMBL" id="JASBWV010000014">
    <property type="protein sequence ID" value="KAJ9122674.1"/>
    <property type="molecule type" value="Genomic_DNA"/>
</dbReference>
<reference evidence="1" key="1">
    <citation type="submission" date="2023-04" db="EMBL/GenBank/DDBJ databases">
        <title>Draft Genome sequencing of Naganishia species isolated from polar environments using Oxford Nanopore Technology.</title>
        <authorList>
            <person name="Leo P."/>
            <person name="Venkateswaran K."/>
        </authorList>
    </citation>
    <scope>NUCLEOTIDE SEQUENCE</scope>
    <source>
        <strain evidence="1">DBVPG 5303</strain>
    </source>
</reference>
<keyword evidence="2" id="KW-1185">Reference proteome</keyword>
<evidence type="ECO:0000313" key="2">
    <source>
        <dbReference type="Proteomes" id="UP001234202"/>
    </source>
</evidence>
<proteinExistence type="predicted"/>
<sequence length="189" mass="20439">MVVVDNTSYAEARKTDPVDLVPTDVTHQKIEKDIVVTSITDNVDAEEEKANFDDPLLTDNASKQAQEVVCSVAEEQVPHAVDTTSTELAPATEQTLTSHDATSCAIMTPNEEDVPVDACVTGSMRRAEEHAEDCTNTLSTYGTSETAFTKSPASNPAEEEICPVVDEKAQHAVDLTAPELVSKDLRRHI</sequence>
<comment type="caution">
    <text evidence="1">The sequence shown here is derived from an EMBL/GenBank/DDBJ whole genome shotgun (WGS) entry which is preliminary data.</text>
</comment>
<protein>
    <submittedName>
        <fullName evidence="1">Uncharacterized protein</fullName>
    </submittedName>
</protein>
<evidence type="ECO:0000313" key="1">
    <source>
        <dbReference type="EMBL" id="KAJ9122674.1"/>
    </source>
</evidence>
<organism evidence="1 2">
    <name type="scientific">Naganishia onofrii</name>
    <dbReference type="NCBI Taxonomy" id="1851511"/>
    <lineage>
        <taxon>Eukaryota</taxon>
        <taxon>Fungi</taxon>
        <taxon>Dikarya</taxon>
        <taxon>Basidiomycota</taxon>
        <taxon>Agaricomycotina</taxon>
        <taxon>Tremellomycetes</taxon>
        <taxon>Filobasidiales</taxon>
        <taxon>Filobasidiaceae</taxon>
        <taxon>Naganishia</taxon>
    </lineage>
</organism>
<name>A0ACC2XGX0_9TREE</name>
<gene>
    <name evidence="1" type="ORF">QFC24_004103</name>
</gene>
<dbReference type="Proteomes" id="UP001234202">
    <property type="component" value="Unassembled WGS sequence"/>
</dbReference>
<accession>A0ACC2XGX0</accession>